<dbReference type="RefSeq" id="WP_217791109.1">
    <property type="nucleotide sequence ID" value="NZ_JAHSPG010000006.1"/>
</dbReference>
<dbReference type="AlphaFoldDB" id="A0A9E2SA55"/>
<reference evidence="1" key="1">
    <citation type="submission" date="2021-06" db="EMBL/GenBank/DDBJ databases">
        <authorList>
            <person name="Huq M.A."/>
        </authorList>
    </citation>
    <scope>NUCLEOTIDE SEQUENCE</scope>
    <source>
        <strain evidence="1">MAH-26</strain>
    </source>
</reference>
<accession>A0A9E2SA55</accession>
<evidence type="ECO:0000313" key="1">
    <source>
        <dbReference type="EMBL" id="MBV4357464.1"/>
    </source>
</evidence>
<protein>
    <submittedName>
        <fullName evidence="1">Uncharacterized protein</fullName>
    </submittedName>
</protein>
<keyword evidence="2" id="KW-1185">Reference proteome</keyword>
<evidence type="ECO:0000313" key="2">
    <source>
        <dbReference type="Proteomes" id="UP000812270"/>
    </source>
</evidence>
<comment type="caution">
    <text evidence="1">The sequence shown here is derived from an EMBL/GenBank/DDBJ whole genome shotgun (WGS) entry which is preliminary data.</text>
</comment>
<dbReference type="EMBL" id="JAHSPG010000006">
    <property type="protein sequence ID" value="MBV4357464.1"/>
    <property type="molecule type" value="Genomic_DNA"/>
</dbReference>
<proteinExistence type="predicted"/>
<dbReference type="Proteomes" id="UP000812270">
    <property type="component" value="Unassembled WGS sequence"/>
</dbReference>
<organism evidence="1 2">
    <name type="scientific">Pinibacter aurantiacus</name>
    <dbReference type="NCBI Taxonomy" id="2851599"/>
    <lineage>
        <taxon>Bacteria</taxon>
        <taxon>Pseudomonadati</taxon>
        <taxon>Bacteroidota</taxon>
        <taxon>Chitinophagia</taxon>
        <taxon>Chitinophagales</taxon>
        <taxon>Chitinophagaceae</taxon>
        <taxon>Pinibacter</taxon>
    </lineage>
</organism>
<gene>
    <name evidence="1" type="ORF">KTO63_09925</name>
</gene>
<name>A0A9E2SA55_9BACT</name>
<sequence>MTNIDQRIKDEWRELDFYYDLEKKGNKSQWRLYGSKHGLYNFVKLLKNYTTEPTNDFLSEHCHCGPYNYLKVMTWHKAEITENYIAGTIEDLKNLKNIIADKLEKTLPGQSFTIDKEHGTNNTALIKFFVMKDSFDPVSMDGNYS</sequence>